<evidence type="ECO:0000259" key="2">
    <source>
        <dbReference type="Pfam" id="PF14111"/>
    </source>
</evidence>
<reference evidence="3 5" key="1">
    <citation type="journal article" date="2011" name="Nature">
        <title>The Medicago genome provides insight into the evolution of rhizobial symbioses.</title>
        <authorList>
            <person name="Young N.D."/>
            <person name="Debelle F."/>
            <person name="Oldroyd G.E."/>
            <person name="Geurts R."/>
            <person name="Cannon S.B."/>
            <person name="Udvardi M.K."/>
            <person name="Benedito V.A."/>
            <person name="Mayer K.F."/>
            <person name="Gouzy J."/>
            <person name="Schoof H."/>
            <person name="Van de Peer Y."/>
            <person name="Proost S."/>
            <person name="Cook D.R."/>
            <person name="Meyers B.C."/>
            <person name="Spannagl M."/>
            <person name="Cheung F."/>
            <person name="De Mita S."/>
            <person name="Krishnakumar V."/>
            <person name="Gundlach H."/>
            <person name="Zhou S."/>
            <person name="Mudge J."/>
            <person name="Bharti A.K."/>
            <person name="Murray J.D."/>
            <person name="Naoumkina M.A."/>
            <person name="Rosen B."/>
            <person name="Silverstein K.A."/>
            <person name="Tang H."/>
            <person name="Rombauts S."/>
            <person name="Zhao P.X."/>
            <person name="Zhou P."/>
            <person name="Barbe V."/>
            <person name="Bardou P."/>
            <person name="Bechner M."/>
            <person name="Bellec A."/>
            <person name="Berger A."/>
            <person name="Berges H."/>
            <person name="Bidwell S."/>
            <person name="Bisseling T."/>
            <person name="Choisne N."/>
            <person name="Couloux A."/>
            <person name="Denny R."/>
            <person name="Deshpande S."/>
            <person name="Dai X."/>
            <person name="Doyle J.J."/>
            <person name="Dudez A.M."/>
            <person name="Farmer A.D."/>
            <person name="Fouteau S."/>
            <person name="Franken C."/>
            <person name="Gibelin C."/>
            <person name="Gish J."/>
            <person name="Goldstein S."/>
            <person name="Gonzalez A.J."/>
            <person name="Green P.J."/>
            <person name="Hallab A."/>
            <person name="Hartog M."/>
            <person name="Hua A."/>
            <person name="Humphray S.J."/>
            <person name="Jeong D.H."/>
            <person name="Jing Y."/>
            <person name="Jocker A."/>
            <person name="Kenton S.M."/>
            <person name="Kim D.J."/>
            <person name="Klee K."/>
            <person name="Lai H."/>
            <person name="Lang C."/>
            <person name="Lin S."/>
            <person name="Macmil S.L."/>
            <person name="Magdelenat G."/>
            <person name="Matthews L."/>
            <person name="McCorrison J."/>
            <person name="Monaghan E.L."/>
            <person name="Mun J.H."/>
            <person name="Najar F.Z."/>
            <person name="Nicholson C."/>
            <person name="Noirot C."/>
            <person name="O'Bleness M."/>
            <person name="Paule C.R."/>
            <person name="Poulain J."/>
            <person name="Prion F."/>
            <person name="Qin B."/>
            <person name="Qu C."/>
            <person name="Retzel E.F."/>
            <person name="Riddle C."/>
            <person name="Sallet E."/>
            <person name="Samain S."/>
            <person name="Samson N."/>
            <person name="Sanders I."/>
            <person name="Saurat O."/>
            <person name="Scarpelli C."/>
            <person name="Schiex T."/>
            <person name="Segurens B."/>
            <person name="Severin A.J."/>
            <person name="Sherrier D.J."/>
            <person name="Shi R."/>
            <person name="Sims S."/>
            <person name="Singer S.R."/>
            <person name="Sinharoy S."/>
            <person name="Sterck L."/>
            <person name="Viollet A."/>
            <person name="Wang B.B."/>
            <person name="Wang K."/>
            <person name="Wang M."/>
            <person name="Wang X."/>
            <person name="Warfsmann J."/>
            <person name="Weissenbach J."/>
            <person name="White D.D."/>
            <person name="White J.D."/>
            <person name="Wiley G.B."/>
            <person name="Wincker P."/>
            <person name="Xing Y."/>
            <person name="Yang L."/>
            <person name="Yao Z."/>
            <person name="Ying F."/>
            <person name="Zhai J."/>
            <person name="Zhou L."/>
            <person name="Zuber A."/>
            <person name="Denarie J."/>
            <person name="Dixon R.A."/>
            <person name="May G.D."/>
            <person name="Schwartz D.C."/>
            <person name="Rogers J."/>
            <person name="Quetier F."/>
            <person name="Town C.D."/>
            <person name="Roe B.A."/>
        </authorList>
    </citation>
    <scope>NUCLEOTIDE SEQUENCE [LARGE SCALE GENOMIC DNA]</scope>
    <source>
        <strain evidence="3">A17</strain>
        <strain evidence="4 5">cv. Jemalong A17</strain>
    </source>
</reference>
<dbReference type="HOGENOM" id="CLU_044410_0_0_1"/>
<evidence type="ECO:0000313" key="5">
    <source>
        <dbReference type="Proteomes" id="UP000002051"/>
    </source>
</evidence>
<feature type="domain" description="DUF4283" evidence="2">
    <location>
        <begin position="90"/>
        <end position="153"/>
    </location>
</feature>
<proteinExistence type="predicted"/>
<dbReference type="PANTHER" id="PTHR31286">
    <property type="entry name" value="GLYCINE-RICH CELL WALL STRUCTURAL PROTEIN 1.8-LIKE"/>
    <property type="match status" value="1"/>
</dbReference>
<dbReference type="AlphaFoldDB" id="A0A072TVP3"/>
<protein>
    <submittedName>
        <fullName evidence="3">DUF4283 domain protein</fullName>
    </submittedName>
</protein>
<dbReference type="EnsemblPlants" id="KEH21512">
    <property type="protein sequence ID" value="KEH21512"/>
    <property type="gene ID" value="MTR_7g006745"/>
</dbReference>
<gene>
    <name evidence="3" type="ordered locus">MTR_7g006745</name>
</gene>
<dbReference type="PANTHER" id="PTHR31286:SF176">
    <property type="entry name" value="DUF4283 DOMAIN PROTEIN"/>
    <property type="match status" value="1"/>
</dbReference>
<reference evidence="4" key="3">
    <citation type="submission" date="2015-04" db="UniProtKB">
        <authorList>
            <consortium name="EnsemblPlants"/>
        </authorList>
    </citation>
    <scope>IDENTIFICATION</scope>
    <source>
        <strain evidence="4">cv. Jemalong A17</strain>
    </source>
</reference>
<dbReference type="EMBL" id="CM001223">
    <property type="protein sequence ID" value="KEH21512.1"/>
    <property type="molecule type" value="Genomic_DNA"/>
</dbReference>
<accession>A0A072TVP3</accession>
<evidence type="ECO:0000313" key="4">
    <source>
        <dbReference type="EnsemblPlants" id="KEH21512"/>
    </source>
</evidence>
<dbReference type="Pfam" id="PF14111">
    <property type="entry name" value="DUF4283"/>
    <property type="match status" value="1"/>
</dbReference>
<feature type="region of interest" description="Disordered" evidence="1">
    <location>
        <begin position="294"/>
        <end position="349"/>
    </location>
</feature>
<dbReference type="InterPro" id="IPR040256">
    <property type="entry name" value="At4g02000-like"/>
</dbReference>
<sequence length="409" mass="46607">MVRIKKAIDNTTNSTKIPSIHKQQASTILKTNKHQPSAYPKPNKTFAQAVSNICVVPTSQLPKPILKGDNFSISIPEDAYLGSTPLAVFDLHNKLSSLWKDLGKWGVSSLGKGYYEFCFSSLEDLKRVRFIASWNLNPGILKFFAWSKDFNPNLQTSSSAQVWLRIYNLPQEYWQSKILFSIANSISARISIEMKPRRTQEFKRISRRNKERNLSKLLMVEGYRGGKENDLIVVDDKVDDIRVGNNGNKDKNIELVEKLASGSKSDDLVQNNRFDALLRTENVTIRTEMIAYDNQLEDETNEELEQKRNEDQSSLQADSENSNDSEFVDATQHHEDSNVSSSQEQDKEDVQDVGLTLVDLEKENRLFLEQSWANIADGADAEQRLLQDLEKHDELNQGTSTDDFKVVQR</sequence>
<dbReference type="Proteomes" id="UP000002051">
    <property type="component" value="Unassembled WGS sequence"/>
</dbReference>
<name>A0A072TVP3_MEDTR</name>
<keyword evidence="5" id="KW-1185">Reference proteome</keyword>
<dbReference type="InterPro" id="IPR025558">
    <property type="entry name" value="DUF4283"/>
</dbReference>
<dbReference type="STRING" id="3880.A0A072TVP3"/>
<evidence type="ECO:0000256" key="1">
    <source>
        <dbReference type="SAM" id="MobiDB-lite"/>
    </source>
</evidence>
<evidence type="ECO:0000313" key="3">
    <source>
        <dbReference type="EMBL" id="KEH21512.1"/>
    </source>
</evidence>
<reference evidence="3 5" key="2">
    <citation type="journal article" date="2014" name="BMC Genomics">
        <title>An improved genome release (version Mt4.0) for the model legume Medicago truncatula.</title>
        <authorList>
            <person name="Tang H."/>
            <person name="Krishnakumar V."/>
            <person name="Bidwell S."/>
            <person name="Rosen B."/>
            <person name="Chan A."/>
            <person name="Zhou S."/>
            <person name="Gentzbittel L."/>
            <person name="Childs K.L."/>
            <person name="Yandell M."/>
            <person name="Gundlach H."/>
            <person name="Mayer K.F."/>
            <person name="Schwartz D.C."/>
            <person name="Town C.D."/>
        </authorList>
    </citation>
    <scope>GENOME REANNOTATION</scope>
    <source>
        <strain evidence="3">A17</strain>
        <strain evidence="4 5">cv. Jemalong A17</strain>
    </source>
</reference>
<organism evidence="3 5">
    <name type="scientific">Medicago truncatula</name>
    <name type="common">Barrel medic</name>
    <name type="synonym">Medicago tribuloides</name>
    <dbReference type="NCBI Taxonomy" id="3880"/>
    <lineage>
        <taxon>Eukaryota</taxon>
        <taxon>Viridiplantae</taxon>
        <taxon>Streptophyta</taxon>
        <taxon>Embryophyta</taxon>
        <taxon>Tracheophyta</taxon>
        <taxon>Spermatophyta</taxon>
        <taxon>Magnoliopsida</taxon>
        <taxon>eudicotyledons</taxon>
        <taxon>Gunneridae</taxon>
        <taxon>Pentapetalae</taxon>
        <taxon>rosids</taxon>
        <taxon>fabids</taxon>
        <taxon>Fabales</taxon>
        <taxon>Fabaceae</taxon>
        <taxon>Papilionoideae</taxon>
        <taxon>50 kb inversion clade</taxon>
        <taxon>NPAAA clade</taxon>
        <taxon>Hologalegina</taxon>
        <taxon>IRL clade</taxon>
        <taxon>Trifolieae</taxon>
        <taxon>Medicago</taxon>
    </lineage>
</organism>